<sequence length="199" mass="21377">MTMTDQPATARHAVDAIVIGASAGGIDALLKILSGLRQDYRLPVIVVLHLRDDRDSRLAEVFSQHVGMTVKQAQDKEPVSAGVLYFAGPGYHLSIETDFRFSLSGEDPVHFSRPAIDLLMSSAADAYGNRLAGILLTGANEDGADGLASIKAAGGLTIVQDPQEAQVSVMPQAAIRRRLPDHILRLQEIRQLLTELGQS</sequence>
<dbReference type="CDD" id="cd16433">
    <property type="entry name" value="CheB"/>
    <property type="match status" value="1"/>
</dbReference>
<name>A0A8J3AR23_9BURK</name>
<dbReference type="GO" id="GO:0008984">
    <property type="term" value="F:protein-glutamate methylesterase activity"/>
    <property type="evidence" value="ECO:0007669"/>
    <property type="project" value="UniProtKB-EC"/>
</dbReference>
<accession>A0A8J3AR23</accession>
<dbReference type="AlphaFoldDB" id="A0A8J3AR23"/>
<dbReference type="GO" id="GO:0005737">
    <property type="term" value="C:cytoplasm"/>
    <property type="evidence" value="ECO:0007669"/>
    <property type="project" value="InterPro"/>
</dbReference>
<dbReference type="SUPFAM" id="SSF52738">
    <property type="entry name" value="Methylesterase CheB, C-terminal domain"/>
    <property type="match status" value="1"/>
</dbReference>
<dbReference type="PANTHER" id="PTHR42872:SF6">
    <property type="entry name" value="PROTEIN-GLUTAMATE METHYLESTERASE_PROTEIN-GLUTAMINE GLUTAMINASE"/>
    <property type="match status" value="1"/>
</dbReference>
<dbReference type="EC" id="3.1.1.61" evidence="2"/>
<protein>
    <recommendedName>
        <fullName evidence="2">protein-glutamate methylesterase</fullName>
        <ecNumber evidence="2">3.1.1.61</ecNumber>
    </recommendedName>
</protein>
<evidence type="ECO:0000259" key="5">
    <source>
        <dbReference type="PROSITE" id="PS50122"/>
    </source>
</evidence>
<dbReference type="GO" id="GO:0006935">
    <property type="term" value="P:chemotaxis"/>
    <property type="evidence" value="ECO:0007669"/>
    <property type="project" value="UniProtKB-UniRule"/>
</dbReference>
<keyword evidence="1 4" id="KW-0378">Hydrolase</keyword>
<feature type="active site" evidence="4">
    <location>
        <position position="22"/>
    </location>
</feature>
<evidence type="ECO:0000313" key="7">
    <source>
        <dbReference type="Proteomes" id="UP000642180"/>
    </source>
</evidence>
<dbReference type="Gene3D" id="3.40.50.180">
    <property type="entry name" value="Methylesterase CheB, C-terminal domain"/>
    <property type="match status" value="1"/>
</dbReference>
<gene>
    <name evidence="6" type="ORF">GCM10008066_14950</name>
</gene>
<feature type="domain" description="CheB-type methylesterase" evidence="5">
    <location>
        <begin position="7"/>
        <end position="199"/>
    </location>
</feature>
<organism evidence="6 7">
    <name type="scientific">Oxalicibacterium faecigallinarum</name>
    <dbReference type="NCBI Taxonomy" id="573741"/>
    <lineage>
        <taxon>Bacteria</taxon>
        <taxon>Pseudomonadati</taxon>
        <taxon>Pseudomonadota</taxon>
        <taxon>Betaproteobacteria</taxon>
        <taxon>Burkholderiales</taxon>
        <taxon>Oxalobacteraceae</taxon>
        <taxon>Oxalicibacterium</taxon>
    </lineage>
</organism>
<keyword evidence="7" id="KW-1185">Reference proteome</keyword>
<dbReference type="InterPro" id="IPR035909">
    <property type="entry name" value="CheB_C"/>
</dbReference>
<evidence type="ECO:0000256" key="2">
    <source>
        <dbReference type="ARBA" id="ARBA00039140"/>
    </source>
</evidence>
<evidence type="ECO:0000313" key="6">
    <source>
        <dbReference type="EMBL" id="GGI18612.1"/>
    </source>
</evidence>
<comment type="caution">
    <text evidence="6">The sequence shown here is derived from an EMBL/GenBank/DDBJ whole genome shotgun (WGS) entry which is preliminary data.</text>
</comment>
<dbReference type="EMBL" id="BMDI01000001">
    <property type="protein sequence ID" value="GGI18612.1"/>
    <property type="molecule type" value="Genomic_DNA"/>
</dbReference>
<evidence type="ECO:0000256" key="3">
    <source>
        <dbReference type="ARBA" id="ARBA00048267"/>
    </source>
</evidence>
<dbReference type="Proteomes" id="UP000642180">
    <property type="component" value="Unassembled WGS sequence"/>
</dbReference>
<dbReference type="PANTHER" id="PTHR42872">
    <property type="entry name" value="PROTEIN-GLUTAMATE METHYLESTERASE/PROTEIN-GLUTAMINE GLUTAMINASE"/>
    <property type="match status" value="1"/>
</dbReference>
<feature type="active site" evidence="4">
    <location>
        <position position="142"/>
    </location>
</feature>
<dbReference type="InterPro" id="IPR000673">
    <property type="entry name" value="Sig_transdc_resp-reg_Me-estase"/>
</dbReference>
<dbReference type="GO" id="GO:0000156">
    <property type="term" value="F:phosphorelay response regulator activity"/>
    <property type="evidence" value="ECO:0007669"/>
    <property type="project" value="InterPro"/>
</dbReference>
<dbReference type="PROSITE" id="PS50122">
    <property type="entry name" value="CHEB"/>
    <property type="match status" value="1"/>
</dbReference>
<evidence type="ECO:0000256" key="1">
    <source>
        <dbReference type="ARBA" id="ARBA00022801"/>
    </source>
</evidence>
<comment type="catalytic activity">
    <reaction evidence="3">
        <text>[protein]-L-glutamate 5-O-methyl ester + H2O = L-glutamyl-[protein] + methanol + H(+)</text>
        <dbReference type="Rhea" id="RHEA:23236"/>
        <dbReference type="Rhea" id="RHEA-COMP:10208"/>
        <dbReference type="Rhea" id="RHEA-COMP:10311"/>
        <dbReference type="ChEBI" id="CHEBI:15377"/>
        <dbReference type="ChEBI" id="CHEBI:15378"/>
        <dbReference type="ChEBI" id="CHEBI:17790"/>
        <dbReference type="ChEBI" id="CHEBI:29973"/>
        <dbReference type="ChEBI" id="CHEBI:82795"/>
        <dbReference type="EC" id="3.1.1.61"/>
    </reaction>
</comment>
<keyword evidence="4" id="KW-0145">Chemotaxis</keyword>
<reference evidence="7" key="1">
    <citation type="journal article" date="2019" name="Int. J. Syst. Evol. Microbiol.">
        <title>The Global Catalogue of Microorganisms (GCM) 10K type strain sequencing project: providing services to taxonomists for standard genome sequencing and annotation.</title>
        <authorList>
            <consortium name="The Broad Institute Genomics Platform"/>
            <consortium name="The Broad Institute Genome Sequencing Center for Infectious Disease"/>
            <person name="Wu L."/>
            <person name="Ma J."/>
        </authorList>
    </citation>
    <scope>NUCLEOTIDE SEQUENCE [LARGE SCALE GENOMIC DNA]</scope>
    <source>
        <strain evidence="7">CCM 2767</strain>
    </source>
</reference>
<evidence type="ECO:0000256" key="4">
    <source>
        <dbReference type="PROSITE-ProRule" id="PRU00050"/>
    </source>
</evidence>
<feature type="active site" evidence="4">
    <location>
        <position position="49"/>
    </location>
</feature>
<proteinExistence type="predicted"/>
<dbReference type="Pfam" id="PF01339">
    <property type="entry name" value="CheB_methylest"/>
    <property type="match status" value="1"/>
</dbReference>